<organism evidence="2 3">
    <name type="scientific">Nitratireductor indicus C115</name>
    <dbReference type="NCBI Taxonomy" id="1231190"/>
    <lineage>
        <taxon>Bacteria</taxon>
        <taxon>Pseudomonadati</taxon>
        <taxon>Pseudomonadota</taxon>
        <taxon>Alphaproteobacteria</taxon>
        <taxon>Hyphomicrobiales</taxon>
        <taxon>Phyllobacteriaceae</taxon>
        <taxon>Nitratireductor</taxon>
    </lineage>
</organism>
<comment type="caution">
    <text evidence="2">The sequence shown here is derived from an EMBL/GenBank/DDBJ whole genome shotgun (WGS) entry which is preliminary data.</text>
</comment>
<evidence type="ECO:0000313" key="3">
    <source>
        <dbReference type="Proteomes" id="UP000007374"/>
    </source>
</evidence>
<dbReference type="AlphaFoldDB" id="K2N8C5"/>
<dbReference type="InterPro" id="IPR001853">
    <property type="entry name" value="DSBA-like_thioredoxin_dom"/>
</dbReference>
<name>K2N8C5_9HYPH</name>
<feature type="domain" description="DSBA-like thioredoxin" evidence="1">
    <location>
        <begin position="9"/>
        <end position="210"/>
    </location>
</feature>
<evidence type="ECO:0000259" key="1">
    <source>
        <dbReference type="Pfam" id="PF01323"/>
    </source>
</evidence>
<dbReference type="PANTHER" id="PTHR13887">
    <property type="entry name" value="GLUTATHIONE S-TRANSFERASE KAPPA"/>
    <property type="match status" value="1"/>
</dbReference>
<sequence length="227" mass="24604">MTTSLPVAIDIVSDVVCPWCYLGRARLNKALAQIPQTTVAINWRPYQLDPSIPAGGKDRQTYMMEKFGDAERIRTAHTQLTELGREVDIDFDFDAINVAPNTLDAHRVIRWAATAGPDVQDRVVGRLFALYFEEGADIGNPAVLIKAAGDAGMDKALVETLLATEADRPEVEQEIETARKMGITGVPCFLFEGRYAVMGAQDVQTLAGAITQIAEAKANGTLDQPAG</sequence>
<accession>K2N8C5</accession>
<dbReference type="PANTHER" id="PTHR13887:SF41">
    <property type="entry name" value="THIOREDOXIN SUPERFAMILY PROTEIN"/>
    <property type="match status" value="1"/>
</dbReference>
<dbReference type="eggNOG" id="COG2761">
    <property type="taxonomic scope" value="Bacteria"/>
</dbReference>
<evidence type="ECO:0000313" key="2">
    <source>
        <dbReference type="EMBL" id="EKF43723.1"/>
    </source>
</evidence>
<dbReference type="GO" id="GO:0016491">
    <property type="term" value="F:oxidoreductase activity"/>
    <property type="evidence" value="ECO:0007669"/>
    <property type="project" value="InterPro"/>
</dbReference>
<reference evidence="2 3" key="1">
    <citation type="journal article" date="2012" name="J. Bacteriol.">
        <title>Genome Sequence of Nitratireductor indicus Type Strain C115.</title>
        <authorList>
            <person name="Lai Q."/>
            <person name="Li G."/>
            <person name="Yu Z."/>
            <person name="Shao Z."/>
        </authorList>
    </citation>
    <scope>NUCLEOTIDE SEQUENCE [LARGE SCALE GENOMIC DNA]</scope>
    <source>
        <strain evidence="2 3">C115</strain>
    </source>
</reference>
<dbReference type="SUPFAM" id="SSF52833">
    <property type="entry name" value="Thioredoxin-like"/>
    <property type="match status" value="1"/>
</dbReference>
<dbReference type="CDD" id="cd03024">
    <property type="entry name" value="DsbA_FrnE"/>
    <property type="match status" value="1"/>
</dbReference>
<dbReference type="Gene3D" id="3.40.30.10">
    <property type="entry name" value="Glutaredoxin"/>
    <property type="match status" value="1"/>
</dbReference>
<dbReference type="InterPro" id="IPR036249">
    <property type="entry name" value="Thioredoxin-like_sf"/>
</dbReference>
<proteinExistence type="predicted"/>
<dbReference type="RefSeq" id="WP_009755858.1">
    <property type="nucleotide sequence ID" value="NZ_AMSI01000002.1"/>
</dbReference>
<dbReference type="STRING" id="721133.SAMN05216176_11664"/>
<dbReference type="OrthoDB" id="9799122at2"/>
<protein>
    <submittedName>
        <fullName evidence="2">DSBA oxidoreductase</fullName>
    </submittedName>
</protein>
<dbReference type="PATRIC" id="fig|1231190.3.peg.605"/>
<dbReference type="Proteomes" id="UP000007374">
    <property type="component" value="Unassembled WGS sequence"/>
</dbReference>
<dbReference type="EMBL" id="AMSI01000002">
    <property type="protein sequence ID" value="EKF43723.1"/>
    <property type="molecule type" value="Genomic_DNA"/>
</dbReference>
<keyword evidence="3" id="KW-1185">Reference proteome</keyword>
<dbReference type="Pfam" id="PF01323">
    <property type="entry name" value="DSBA"/>
    <property type="match status" value="1"/>
</dbReference>
<gene>
    <name evidence="2" type="ORF">NA8A_02885</name>
</gene>